<dbReference type="Pfam" id="PF00289">
    <property type="entry name" value="Biotin_carb_N"/>
    <property type="match status" value="1"/>
</dbReference>
<dbReference type="GO" id="GO:0005524">
    <property type="term" value="F:ATP binding"/>
    <property type="evidence" value="ECO:0007669"/>
    <property type="project" value="UniProtKB-UniRule"/>
</dbReference>
<dbReference type="InterPro" id="IPR005479">
    <property type="entry name" value="CPAse_ATP-bd"/>
</dbReference>
<evidence type="ECO:0000313" key="10">
    <source>
        <dbReference type="Proteomes" id="UP000030655"/>
    </source>
</evidence>
<dbReference type="PROSITE" id="PS50975">
    <property type="entry name" value="ATP_GRASP"/>
    <property type="match status" value="1"/>
</dbReference>
<dbReference type="Gene3D" id="3.30.470.20">
    <property type="entry name" value="ATP-grasp fold, B domain"/>
    <property type="match status" value="1"/>
</dbReference>
<dbReference type="SUPFAM" id="SSF52096">
    <property type="entry name" value="ClpP/crotonase"/>
    <property type="match status" value="2"/>
</dbReference>
<reference evidence="10" key="1">
    <citation type="submission" date="2013-02" db="EMBL/GenBank/DDBJ databases">
        <authorList>
            <consortium name="The Broad Institute Genome Sequencing Platform"/>
            <person name="Cuomo C."/>
            <person name="Becnel J."/>
            <person name="Sanscrainte N."/>
            <person name="Walker B."/>
            <person name="Young S.K."/>
            <person name="Zeng Q."/>
            <person name="Gargeya S."/>
            <person name="Fitzgerald M."/>
            <person name="Haas B."/>
            <person name="Abouelleil A."/>
            <person name="Alvarado L."/>
            <person name="Arachchi H.M."/>
            <person name="Berlin A.M."/>
            <person name="Chapman S.B."/>
            <person name="Dewar J."/>
            <person name="Goldberg J."/>
            <person name="Griggs A."/>
            <person name="Gujja S."/>
            <person name="Hansen M."/>
            <person name="Howarth C."/>
            <person name="Imamovic A."/>
            <person name="Larimer J."/>
            <person name="McCowan C."/>
            <person name="Murphy C."/>
            <person name="Neiman D."/>
            <person name="Pearson M."/>
            <person name="Priest M."/>
            <person name="Roberts A."/>
            <person name="Saif S."/>
            <person name="Shea T."/>
            <person name="Sisk P."/>
            <person name="Sykes S."/>
            <person name="Wortman J."/>
            <person name="Nusbaum C."/>
            <person name="Birren B."/>
        </authorList>
    </citation>
    <scope>NUCLEOTIDE SEQUENCE [LARGE SCALE GENOMIC DNA]</scope>
    <source>
        <strain evidence="10">PRA339</strain>
    </source>
</reference>
<dbReference type="HOGENOM" id="CLU_253826_0_0_1"/>
<gene>
    <name evidence="9" type="ORF">H312_01242</name>
</gene>
<dbReference type="InterPro" id="IPR029045">
    <property type="entry name" value="ClpP/crotonase-like_dom_sf"/>
</dbReference>
<dbReference type="Gene3D" id="2.40.460.10">
    <property type="entry name" value="Biotin dependent carboxylase carboxyltransferase"/>
    <property type="match status" value="1"/>
</dbReference>
<keyword evidence="10" id="KW-1185">Reference proteome</keyword>
<evidence type="ECO:0000313" key="9">
    <source>
        <dbReference type="EMBL" id="KCZ81361.1"/>
    </source>
</evidence>
<protein>
    <recommendedName>
        <fullName evidence="11">Acetyl-CoA carboxylase</fullName>
    </recommendedName>
</protein>
<evidence type="ECO:0000259" key="6">
    <source>
        <dbReference type="PROSITE" id="PS50975"/>
    </source>
</evidence>
<dbReference type="EMBL" id="KK365144">
    <property type="protein sequence ID" value="KCZ81361.1"/>
    <property type="molecule type" value="Genomic_DNA"/>
</dbReference>
<evidence type="ECO:0000256" key="1">
    <source>
        <dbReference type="ARBA" id="ARBA00022598"/>
    </source>
</evidence>
<keyword evidence="2 5" id="KW-0547">Nucleotide-binding</keyword>
<dbReference type="PANTHER" id="PTHR45728">
    <property type="entry name" value="ACETYL-COA CARBOXYLASE, ISOFORM A"/>
    <property type="match status" value="1"/>
</dbReference>
<dbReference type="SUPFAM" id="SSF52440">
    <property type="entry name" value="PreATP-grasp domain"/>
    <property type="match status" value="1"/>
</dbReference>
<keyword evidence="4" id="KW-0092">Biotin</keyword>
<dbReference type="Pfam" id="PF01039">
    <property type="entry name" value="Carboxyl_trans"/>
    <property type="match status" value="1"/>
</dbReference>
<evidence type="ECO:0000256" key="2">
    <source>
        <dbReference type="ARBA" id="ARBA00022741"/>
    </source>
</evidence>
<dbReference type="GO" id="GO:0003989">
    <property type="term" value="F:acetyl-CoA carboxylase activity"/>
    <property type="evidence" value="ECO:0007669"/>
    <property type="project" value="InterPro"/>
</dbReference>
<dbReference type="InterPro" id="IPR011764">
    <property type="entry name" value="Biotin_carboxylation_dom"/>
</dbReference>
<evidence type="ECO:0000256" key="3">
    <source>
        <dbReference type="ARBA" id="ARBA00022840"/>
    </source>
</evidence>
<evidence type="ECO:0000256" key="5">
    <source>
        <dbReference type="PROSITE-ProRule" id="PRU00409"/>
    </source>
</evidence>
<evidence type="ECO:0000259" key="7">
    <source>
        <dbReference type="PROSITE" id="PS50979"/>
    </source>
</evidence>
<dbReference type="PANTHER" id="PTHR45728:SF3">
    <property type="entry name" value="ACETYL-COA CARBOXYLASE"/>
    <property type="match status" value="1"/>
</dbReference>
<dbReference type="GO" id="GO:0046872">
    <property type="term" value="F:metal ion binding"/>
    <property type="evidence" value="ECO:0007669"/>
    <property type="project" value="InterPro"/>
</dbReference>
<dbReference type="InterPro" id="IPR049076">
    <property type="entry name" value="ACCA"/>
</dbReference>
<name>A0A059F308_9MICR</name>
<evidence type="ECO:0000256" key="4">
    <source>
        <dbReference type="ARBA" id="ARBA00023267"/>
    </source>
</evidence>
<dbReference type="OrthoDB" id="2193768at2759"/>
<feature type="domain" description="ATP-grasp" evidence="6">
    <location>
        <begin position="161"/>
        <end position="366"/>
    </location>
</feature>
<dbReference type="InterPro" id="IPR011761">
    <property type="entry name" value="ATP-grasp"/>
</dbReference>
<dbReference type="PROSITE" id="PS50989">
    <property type="entry name" value="COA_CT_CTER"/>
    <property type="match status" value="1"/>
</dbReference>
<dbReference type="Pfam" id="PF02786">
    <property type="entry name" value="CPSase_L_D2"/>
    <property type="match status" value="1"/>
</dbReference>
<evidence type="ECO:0008006" key="11">
    <source>
        <dbReference type="Google" id="ProtNLM"/>
    </source>
</evidence>
<feature type="domain" description="Biotin carboxylation" evidence="7">
    <location>
        <begin position="1"/>
        <end position="488"/>
    </location>
</feature>
<feature type="domain" description="CoA carboxyltransferase C-terminal" evidence="8">
    <location>
        <begin position="1186"/>
        <end position="1408"/>
    </location>
</feature>
<dbReference type="STRING" id="1288291.A0A059F308"/>
<dbReference type="Gene3D" id="3.90.226.10">
    <property type="entry name" value="2-enoyl-CoA Hydratase, Chain A, domain 1"/>
    <property type="match status" value="2"/>
</dbReference>
<dbReference type="VEuPathDB" id="MicrosporidiaDB:H312_01242"/>
<evidence type="ECO:0000259" key="8">
    <source>
        <dbReference type="PROSITE" id="PS50989"/>
    </source>
</evidence>
<keyword evidence="1" id="KW-0436">Ligase</keyword>
<dbReference type="InterPro" id="IPR016185">
    <property type="entry name" value="PreATP-grasp_dom_sf"/>
</dbReference>
<dbReference type="InterPro" id="IPR011763">
    <property type="entry name" value="COA_CT_C"/>
</dbReference>
<proteinExistence type="predicted"/>
<organism evidence="9 10">
    <name type="scientific">Anncaliia algerae PRA339</name>
    <dbReference type="NCBI Taxonomy" id="1288291"/>
    <lineage>
        <taxon>Eukaryota</taxon>
        <taxon>Fungi</taxon>
        <taxon>Fungi incertae sedis</taxon>
        <taxon>Microsporidia</taxon>
        <taxon>Tubulinosematoidea</taxon>
        <taxon>Tubulinosematidae</taxon>
        <taxon>Anncaliia</taxon>
    </lineage>
</organism>
<accession>A0A059F308</accession>
<sequence>MIKIFIATNGLCATKFILSLQHCDVEFYGMLTQEDLLANYTYIPHLKQYRIVESGNSEVNYSNLDLICKLTKEFFCDYVFAGYGHASENPMLSKKLGTKFIGPSYVSMAFLTDKLISTVIASLLNIPITKFYTNCDLSLISDEFHRIKTHFANNNLLTLPELTIFDGDLKLIEYTNCQSFPEIQRFPVYLKITNSGGGKGIFLINDNFELKEKLTLARISNKKSKIKFEKDEVLQANSNQYDPLYFLTEVIEDARHFEVQVLADKYKNINILGGRECSNQRRRQKLIETSIDFDDEFTENIFESMCNASIKIISCVGYYGLATVEFLFSKGNFYFLEVNCRIQVEHSITELIYGLNLPNLLYKVANNEIINVKIQEKYKFVMGVRITAETEEFLPSSGNVIVENNTFNCFTYFSTFKGTINDLSDSHFGYIFSFSDSKEKMIKNILTGIKNLNIIGISTPLKKIYNFIKDRRYNKSVFELEKYFYKEENTNIFIIFACIIYFDRSKKKKEIQYFFNNKIFSLTIYDLNDKLLLISKESFTIISYNFINNKIILFFDDKTEFIEYQKENDCFRYKNYMFFEDFNVKKSEISGKIVQIKENKVTIESMKIRHIIDLPEQAILLVKENDMIKCGDDFYKINDSFEHQNIIFDSPKGFDFLEEAIQNKDIPLSFINELTCDINYYLISNKNPELVGYFIEKLFMSDFLFDNLIVFILNFPKESLIDCKDKLITLFKEKKLFDRFSDSFKVELIKSFLLKRSVYFEISDLNINSNPDILLYLKNYNLFNENIIEEEFNEKNYKNILLFFENILLISNKLIKLLNIKEIKVKIKRLCYCVINDQLIQSKLVHDNKVLSYKVNFKEMNNKNNQLSKHDFIDLIAFYFREINEPIEITEIFLERKGNKAPKLSMVDKIIKQIKSKKVDFKLSTSKTEEIGMKGYLIKVRGIIIIFIINNKNHKNGSFGIKEDILFYLLSKLARINKFPKVFISNNSGARIGVVNELFNEIVMKNDQLYINTEKVEALDQKNNLNRGLSQESKKNSIVCVSNNYLSVDNKILSIYGNEDTGPENLSFCTLTARESIKCYNNTLTLSYIHNMSVGIGAYLSKLCYRIIQKENTCIILTGYRALNKIFKEEVYKNNLELGGDSIYKKNSMIDLFVHDDLAGIEEIFFLCEIFYKSRRRSQRIKNMPVIEKTMKIEEYFVRDWNENHNELEIIEQLLDRFKEYSSNYGPAVRIIRGFYKDTALGVISAINTILCQETCEKISDAIEKFNKEGLDMLIIANWAGFSSTKEELQKNIISFGAMIIDKLVNFKQRILVYLPPHSLLKGGSYVCFDKRINPNLKMYVHPTARISILDPEGVAEVKLKNVNRKEVMFCELHDSAYRMVKNKIVDDVLTVNELPNIVERMLLSNDW</sequence>
<dbReference type="GO" id="GO:0006633">
    <property type="term" value="P:fatty acid biosynthetic process"/>
    <property type="evidence" value="ECO:0007669"/>
    <property type="project" value="TreeGrafter"/>
</dbReference>
<dbReference type="SUPFAM" id="SSF56059">
    <property type="entry name" value="Glutathione synthetase ATP-binding domain-like"/>
    <property type="match status" value="1"/>
</dbReference>
<keyword evidence="3 5" id="KW-0067">ATP-binding</keyword>
<reference evidence="9 10" key="2">
    <citation type="submission" date="2014-03" db="EMBL/GenBank/DDBJ databases">
        <title>The Genome Sequence of Anncaliia algerae insect isolate PRA339.</title>
        <authorList>
            <consortium name="The Broad Institute Genome Sequencing Platform"/>
            <consortium name="The Broad Institute Genome Sequencing Center for Infectious Disease"/>
            <person name="Cuomo C."/>
            <person name="Becnel J."/>
            <person name="Sanscrainte N."/>
            <person name="Walker B."/>
            <person name="Young S.K."/>
            <person name="Zeng Q."/>
            <person name="Gargeya S."/>
            <person name="Fitzgerald M."/>
            <person name="Haas B."/>
            <person name="Abouelleil A."/>
            <person name="Alvarado L."/>
            <person name="Arachchi H.M."/>
            <person name="Berlin A.M."/>
            <person name="Chapman S.B."/>
            <person name="Dewar J."/>
            <person name="Goldberg J."/>
            <person name="Griggs A."/>
            <person name="Gujja S."/>
            <person name="Hansen M."/>
            <person name="Howarth C."/>
            <person name="Imamovic A."/>
            <person name="Larimer J."/>
            <person name="McCowan C."/>
            <person name="Murphy C."/>
            <person name="Neiman D."/>
            <person name="Pearson M."/>
            <person name="Priest M."/>
            <person name="Roberts A."/>
            <person name="Saif S."/>
            <person name="Shea T."/>
            <person name="Sisk P."/>
            <person name="Sykes S."/>
            <person name="Wortman J."/>
            <person name="Nusbaum C."/>
            <person name="Birren B."/>
        </authorList>
    </citation>
    <scope>NUCLEOTIDE SEQUENCE [LARGE SCALE GENOMIC DNA]</scope>
    <source>
        <strain evidence="9 10">PRA339</strain>
    </source>
</reference>
<dbReference type="InterPro" id="IPR034733">
    <property type="entry name" value="AcCoA_carboxyl_beta"/>
</dbReference>
<dbReference type="InterPro" id="IPR005481">
    <property type="entry name" value="BC-like_N"/>
</dbReference>
<dbReference type="Proteomes" id="UP000030655">
    <property type="component" value="Unassembled WGS sequence"/>
</dbReference>
<dbReference type="PROSITE" id="PS50979">
    <property type="entry name" value="BC"/>
    <property type="match status" value="1"/>
</dbReference>